<evidence type="ECO:0000313" key="2">
    <source>
        <dbReference type="Proteomes" id="UP001642484"/>
    </source>
</evidence>
<dbReference type="EMBL" id="CAXAMN010006302">
    <property type="protein sequence ID" value="CAK9017187.1"/>
    <property type="molecule type" value="Genomic_DNA"/>
</dbReference>
<sequence length="189" mass="21347">MNPCDTPREQLSAQELGLFFPQAVPIPGTLDEYAFMDFLHLFLECSEAEAFSFFKLLDPSMLGALKFQQIYLATVLLSAMSSKQLTKCLYLHSRWLFNTITVEPSSGRPRRVAWPRLQSLFRLLGANWIFISRTYPMASSFTPQTRLTHEEFVEALFAVLSSLDKDGADAQVIRSRCPAPVKSKTCAVL</sequence>
<protein>
    <submittedName>
        <fullName evidence="1">Uncharacterized protein</fullName>
    </submittedName>
</protein>
<comment type="caution">
    <text evidence="1">The sequence shown here is derived from an EMBL/GenBank/DDBJ whole genome shotgun (WGS) entry which is preliminary data.</text>
</comment>
<organism evidence="1 2">
    <name type="scientific">Durusdinium trenchii</name>
    <dbReference type="NCBI Taxonomy" id="1381693"/>
    <lineage>
        <taxon>Eukaryota</taxon>
        <taxon>Sar</taxon>
        <taxon>Alveolata</taxon>
        <taxon>Dinophyceae</taxon>
        <taxon>Suessiales</taxon>
        <taxon>Symbiodiniaceae</taxon>
        <taxon>Durusdinium</taxon>
    </lineage>
</organism>
<dbReference type="Proteomes" id="UP001642484">
    <property type="component" value="Unassembled WGS sequence"/>
</dbReference>
<accession>A0ABP0JRU5</accession>
<reference evidence="1 2" key="1">
    <citation type="submission" date="2024-02" db="EMBL/GenBank/DDBJ databases">
        <authorList>
            <person name="Chen Y."/>
            <person name="Shah S."/>
            <person name="Dougan E. K."/>
            <person name="Thang M."/>
            <person name="Chan C."/>
        </authorList>
    </citation>
    <scope>NUCLEOTIDE SEQUENCE [LARGE SCALE GENOMIC DNA]</scope>
</reference>
<evidence type="ECO:0000313" key="1">
    <source>
        <dbReference type="EMBL" id="CAK9017187.1"/>
    </source>
</evidence>
<proteinExistence type="predicted"/>
<name>A0ABP0JRU5_9DINO</name>
<keyword evidence="2" id="KW-1185">Reference proteome</keyword>
<gene>
    <name evidence="1" type="ORF">CCMP2556_LOCUS12776</name>
</gene>